<dbReference type="InterPro" id="IPR015965">
    <property type="entry name" value="tRNA_lig_PDEase"/>
</dbReference>
<dbReference type="PANTHER" id="PTHR32004:SF1">
    <property type="entry name" value="TRNA LIGASE"/>
    <property type="match status" value="1"/>
</dbReference>
<dbReference type="eggNOG" id="ENOG502QQB9">
    <property type="taxonomic scope" value="Eukaryota"/>
</dbReference>
<dbReference type="GO" id="GO:0003972">
    <property type="term" value="F:RNA ligase (ATP) activity"/>
    <property type="evidence" value="ECO:0007669"/>
    <property type="project" value="InterPro"/>
</dbReference>
<dbReference type="VEuPathDB" id="FungiDB:SPPG_04106"/>
<feature type="domain" description="T4 RNA ligase 1-like N-terminal" evidence="3">
    <location>
        <begin position="160"/>
        <end position="399"/>
    </location>
</feature>
<protein>
    <recommendedName>
        <fullName evidence="6">tRNA ligase</fullName>
    </recommendedName>
</protein>
<dbReference type="GO" id="GO:0005634">
    <property type="term" value="C:nucleus"/>
    <property type="evidence" value="ECO:0007669"/>
    <property type="project" value="TreeGrafter"/>
</dbReference>
<dbReference type="STRING" id="645134.A0A0L0HJK0"/>
<name>A0A0L0HJK0_SPIPD</name>
<dbReference type="EMBL" id="KQ257455">
    <property type="protein sequence ID" value="KND01014.1"/>
    <property type="molecule type" value="Genomic_DNA"/>
</dbReference>
<evidence type="ECO:0008006" key="6">
    <source>
        <dbReference type="Google" id="ProtNLM"/>
    </source>
</evidence>
<sequence>MSGTLSAALLFSIRLNLSYQPRFRFRQIFLAVAMGKKNKHKLGQDVTRPLVIEDAVDRQADQFDASELDVVNSKLESTSLEETLTPATRLVQEYNALLVSPAGKKRAFVRRTRYTFTPRESRGMPKDVSKIKGIKTRNIYSYNCLESLYRKDPPVFPTLARGLFVTEVGEDGSGDWKIVIRGYDKFFNVGEVPSTSWEALSANTEGPYEVTLKENGCIIFAAALDDELVVTSKHALGAGQVRETVSDGSTKPSHAQKGEEWVDKHLKSAGRTRQDFVKFLAKHDVTAVFELADDDFEEHILEYPPDRRGLYLHGVNENTPEFQTWESSKLRPIASEFGFKIVDALTMSTLKEVRDFSDSCRSTGSYNGRAIEGFVVRCHRKTPPSGMHFFKIKYDEPYLMFREWREVTNRVLSGKPMKFNPRFELTRQYVEWVRAKLKSDPILFRDYGKQKGIIRARNLFLQEARLPNIGEHIVAEARRTTEEFARGEATLKTEEEMEAEEARRISGATLKARCEESQTSAKQSDGRKLGSLFGTDKTLVLPIATIGAGKTFLGRLLTHLFPRIGHIQSDNIVAKKAANVFERAVLDGFERNDIVYADKNNHLSQHRLTITKAFKQRYPGGTIVALDWQIDKFVEDKGIEPVVELAAKRVVERGENHQSLTPKRAADYRKVIRNFTMRRDPVDKTIEADSLIDIVVTLSFTDSPRAHLSKILPVLGLPGPSTAAYTEAYEASLAYQETVCKVVKDSSARRKPLYYGIRLDPSFDLAGLLTKLFLKQEPEVRKTWESLVSARRVEEQKLKGWHVTLCMTRRGDSKAEELSKVYAQRIAEYVDAHPFASQASAQTGPGIPVRISFKEVVWDDRVMAIVVDGMPADIRSCNAIPHVTVATASNDVKPVTSNEVLDWAYRSDGSGEGSCIWRLAMEGCNDVDGQLCAFYY</sequence>
<dbReference type="AlphaFoldDB" id="A0A0L0HJK0"/>
<keyword evidence="5" id="KW-1185">Reference proteome</keyword>
<dbReference type="InterPro" id="IPR019039">
    <property type="entry name" value="T4-Rnl1-like_N"/>
</dbReference>
<dbReference type="Gene3D" id="3.40.50.300">
    <property type="entry name" value="P-loop containing nucleotide triphosphate hydrolases"/>
    <property type="match status" value="1"/>
</dbReference>
<dbReference type="Proteomes" id="UP000053201">
    <property type="component" value="Unassembled WGS sequence"/>
</dbReference>
<dbReference type="RefSeq" id="XP_016609053.1">
    <property type="nucleotide sequence ID" value="XM_016752354.1"/>
</dbReference>
<gene>
    <name evidence="4" type="ORF">SPPG_04106</name>
</gene>
<dbReference type="InterPro" id="IPR015966">
    <property type="entry name" value="tRNA_lig_kin_fungi"/>
</dbReference>
<evidence type="ECO:0000313" key="5">
    <source>
        <dbReference type="Proteomes" id="UP000053201"/>
    </source>
</evidence>
<dbReference type="InterPro" id="IPR027417">
    <property type="entry name" value="P-loop_NTPase"/>
</dbReference>
<reference evidence="4 5" key="1">
    <citation type="submission" date="2009-08" db="EMBL/GenBank/DDBJ databases">
        <title>The Genome Sequence of Spizellomyces punctatus strain DAOM BR117.</title>
        <authorList>
            <consortium name="The Broad Institute Genome Sequencing Platform"/>
            <person name="Russ C."/>
            <person name="Cuomo C."/>
            <person name="Shea T."/>
            <person name="Young S.K."/>
            <person name="Zeng Q."/>
            <person name="Koehrsen M."/>
            <person name="Haas B."/>
            <person name="Borodovsky M."/>
            <person name="Guigo R."/>
            <person name="Alvarado L."/>
            <person name="Berlin A."/>
            <person name="Bochicchio J."/>
            <person name="Borenstein D."/>
            <person name="Chapman S."/>
            <person name="Chen Z."/>
            <person name="Engels R."/>
            <person name="Freedman E."/>
            <person name="Gellesch M."/>
            <person name="Goldberg J."/>
            <person name="Griggs A."/>
            <person name="Gujja S."/>
            <person name="Heiman D."/>
            <person name="Hepburn T."/>
            <person name="Howarth C."/>
            <person name="Jen D."/>
            <person name="Larson L."/>
            <person name="Lewis B."/>
            <person name="Mehta T."/>
            <person name="Park D."/>
            <person name="Pearson M."/>
            <person name="Roberts A."/>
            <person name="Saif S."/>
            <person name="Shenoy N."/>
            <person name="Sisk P."/>
            <person name="Stolte C."/>
            <person name="Sykes S."/>
            <person name="Thomson T."/>
            <person name="Walk T."/>
            <person name="White J."/>
            <person name="Yandava C."/>
            <person name="Burger G."/>
            <person name="Gray M.W."/>
            <person name="Holland P.W.H."/>
            <person name="King N."/>
            <person name="Lang F.B.F."/>
            <person name="Roger A.J."/>
            <person name="Ruiz-Trillo I."/>
            <person name="Lander E."/>
            <person name="Nusbaum C."/>
        </authorList>
    </citation>
    <scope>NUCLEOTIDE SEQUENCE [LARGE SCALE GENOMIC DNA]</scope>
    <source>
        <strain evidence="4 5">DAOM BR117</strain>
    </source>
</reference>
<dbReference type="InParanoid" id="A0A0L0HJK0"/>
<feature type="domain" description="tRNA ligase phosphodiesterase" evidence="1">
    <location>
        <begin position="744"/>
        <end position="932"/>
    </location>
</feature>
<organism evidence="4 5">
    <name type="scientific">Spizellomyces punctatus (strain DAOM BR117)</name>
    <dbReference type="NCBI Taxonomy" id="645134"/>
    <lineage>
        <taxon>Eukaryota</taxon>
        <taxon>Fungi</taxon>
        <taxon>Fungi incertae sedis</taxon>
        <taxon>Chytridiomycota</taxon>
        <taxon>Chytridiomycota incertae sedis</taxon>
        <taxon>Chytridiomycetes</taxon>
        <taxon>Spizellomycetales</taxon>
        <taxon>Spizellomycetaceae</taxon>
        <taxon>Spizellomyces</taxon>
    </lineage>
</organism>
<dbReference type="Pfam" id="PF08303">
    <property type="entry name" value="tRNA_lig_kinase"/>
    <property type="match status" value="1"/>
</dbReference>
<evidence type="ECO:0000259" key="1">
    <source>
        <dbReference type="Pfam" id="PF08302"/>
    </source>
</evidence>
<dbReference type="FunCoup" id="A0A0L0HJK0">
    <property type="interactions" value="208"/>
</dbReference>
<evidence type="ECO:0000259" key="3">
    <source>
        <dbReference type="Pfam" id="PF09511"/>
    </source>
</evidence>
<dbReference type="OrthoDB" id="276239at2759"/>
<feature type="domain" description="tRNA ligase kinase" evidence="2">
    <location>
        <begin position="539"/>
        <end position="700"/>
    </location>
</feature>
<dbReference type="OMA" id="FHITLCH"/>
<dbReference type="Pfam" id="PF09511">
    <property type="entry name" value="RNA_lig_T4_1"/>
    <property type="match status" value="1"/>
</dbReference>
<dbReference type="Pfam" id="PF08302">
    <property type="entry name" value="tRNA_lig_CPD"/>
    <property type="match status" value="1"/>
</dbReference>
<evidence type="ECO:0000313" key="4">
    <source>
        <dbReference type="EMBL" id="KND01014.1"/>
    </source>
</evidence>
<dbReference type="GO" id="GO:0005524">
    <property type="term" value="F:ATP binding"/>
    <property type="evidence" value="ECO:0007669"/>
    <property type="project" value="InterPro"/>
</dbReference>
<dbReference type="PANTHER" id="PTHR32004">
    <property type="entry name" value="TRNA LIGASE"/>
    <property type="match status" value="1"/>
</dbReference>
<dbReference type="GeneID" id="27687576"/>
<evidence type="ECO:0000259" key="2">
    <source>
        <dbReference type="Pfam" id="PF08303"/>
    </source>
</evidence>
<proteinExistence type="predicted"/>
<accession>A0A0L0HJK0</accession>
<dbReference type="GO" id="GO:0006388">
    <property type="term" value="P:tRNA splicing, via endonucleolytic cleavage and ligation"/>
    <property type="evidence" value="ECO:0007669"/>
    <property type="project" value="InterPro"/>
</dbReference>